<name>A0ABZ1BT34_9FIRM</name>
<comment type="cofactor">
    <cofactor evidence="9">
        <name>[4Fe-4S] cluster</name>
        <dbReference type="ChEBI" id="CHEBI:49883"/>
    </cofactor>
    <text evidence="9">Binds 2 [4Fe-4S] clusters. One cluster is coordinated with 3 cysteines and an exchangeable S-adenosyl-L-methionine.</text>
</comment>
<organism evidence="13 14">
    <name type="scientific">Geochorda subterranea</name>
    <dbReference type="NCBI Taxonomy" id="3109564"/>
    <lineage>
        <taxon>Bacteria</taxon>
        <taxon>Bacillati</taxon>
        <taxon>Bacillota</taxon>
        <taxon>Limnochordia</taxon>
        <taxon>Limnochordales</taxon>
        <taxon>Geochordaceae</taxon>
        <taxon>Geochorda</taxon>
    </lineage>
</organism>
<dbReference type="RefSeq" id="WP_324670361.1">
    <property type="nucleotide sequence ID" value="NZ_CP141614.1"/>
</dbReference>
<evidence type="ECO:0000256" key="5">
    <source>
        <dbReference type="ARBA" id="ARBA00022723"/>
    </source>
</evidence>
<dbReference type="SMART" id="SM00729">
    <property type="entry name" value="Elp3"/>
    <property type="match status" value="1"/>
</dbReference>
<feature type="binding site" evidence="9">
    <location>
        <position position="98"/>
    </location>
    <ligand>
        <name>[4Fe-4S] cluster</name>
        <dbReference type="ChEBI" id="CHEBI:49883"/>
        <label>1</label>
    </ligand>
</feature>
<evidence type="ECO:0000256" key="2">
    <source>
        <dbReference type="ARBA" id="ARBA00022485"/>
    </source>
</evidence>
<dbReference type="InterPro" id="IPR038135">
    <property type="entry name" value="Methylthiotransferase_N_sf"/>
</dbReference>
<dbReference type="InterPro" id="IPR002792">
    <property type="entry name" value="TRAM_dom"/>
</dbReference>
<comment type="subcellular location">
    <subcellularLocation>
        <location evidence="9">Cytoplasm</location>
    </subcellularLocation>
</comment>
<feature type="binding site" evidence="9">
    <location>
        <position position="64"/>
    </location>
    <ligand>
        <name>[4Fe-4S] cluster</name>
        <dbReference type="ChEBI" id="CHEBI:49883"/>
        <label>1</label>
    </ligand>
</feature>
<dbReference type="PANTHER" id="PTHR43020">
    <property type="entry name" value="CDK5 REGULATORY SUBUNIT-ASSOCIATED PROTEIN 1"/>
    <property type="match status" value="1"/>
</dbReference>
<comment type="similarity">
    <text evidence="9">Belongs to the methylthiotransferase family. MiaB subfamily.</text>
</comment>
<dbReference type="PANTHER" id="PTHR43020:SF2">
    <property type="entry name" value="MITOCHONDRIAL TRNA METHYLTHIOTRANSFERASE CDK5RAP1"/>
    <property type="match status" value="1"/>
</dbReference>
<dbReference type="HAMAP" id="MF_01864">
    <property type="entry name" value="tRNA_metthiotr_MiaB"/>
    <property type="match status" value="1"/>
</dbReference>
<evidence type="ECO:0000256" key="9">
    <source>
        <dbReference type="HAMAP-Rule" id="MF_01864"/>
    </source>
</evidence>
<evidence type="ECO:0000256" key="1">
    <source>
        <dbReference type="ARBA" id="ARBA00003234"/>
    </source>
</evidence>
<dbReference type="InterPro" id="IPR023404">
    <property type="entry name" value="rSAM_horseshoe"/>
</dbReference>
<dbReference type="InterPro" id="IPR020612">
    <property type="entry name" value="Methylthiotransferase_CS"/>
</dbReference>
<accession>A0ABZ1BT34</accession>
<feature type="domain" description="TRAM" evidence="10">
    <location>
        <begin position="395"/>
        <end position="462"/>
    </location>
</feature>
<dbReference type="Pfam" id="PF00919">
    <property type="entry name" value="UPF0004"/>
    <property type="match status" value="1"/>
</dbReference>
<dbReference type="NCBIfam" id="TIGR00089">
    <property type="entry name" value="MiaB/RimO family radical SAM methylthiotransferase"/>
    <property type="match status" value="1"/>
</dbReference>
<evidence type="ECO:0000259" key="12">
    <source>
        <dbReference type="PROSITE" id="PS51918"/>
    </source>
</evidence>
<evidence type="ECO:0000256" key="6">
    <source>
        <dbReference type="ARBA" id="ARBA00023004"/>
    </source>
</evidence>
<evidence type="ECO:0000256" key="3">
    <source>
        <dbReference type="ARBA" id="ARBA00022679"/>
    </source>
</evidence>
<keyword evidence="2 9" id="KW-0004">4Fe-4S</keyword>
<dbReference type="PROSITE" id="PS51449">
    <property type="entry name" value="MTTASE_N"/>
    <property type="match status" value="1"/>
</dbReference>
<dbReference type="InterPro" id="IPR058240">
    <property type="entry name" value="rSAM_sf"/>
</dbReference>
<dbReference type="GO" id="GO:0035597">
    <property type="term" value="F:tRNA-2-methylthio-N(6)-dimethylallyladenosine(37) synthase activity"/>
    <property type="evidence" value="ECO:0007669"/>
    <property type="project" value="UniProtKB-EC"/>
</dbReference>
<gene>
    <name evidence="9 13" type="primary">miaB</name>
    <name evidence="13" type="ORF">VLY81_07385</name>
</gene>
<comment type="subunit">
    <text evidence="9">Monomer.</text>
</comment>
<feature type="domain" description="Radical SAM core" evidence="12">
    <location>
        <begin position="161"/>
        <end position="392"/>
    </location>
</feature>
<feature type="binding site" evidence="9">
    <location>
        <position position="179"/>
    </location>
    <ligand>
        <name>[4Fe-4S] cluster</name>
        <dbReference type="ChEBI" id="CHEBI:49883"/>
        <label>2</label>
        <note>4Fe-4S-S-AdoMet</note>
    </ligand>
</feature>
<dbReference type="InterPro" id="IPR006463">
    <property type="entry name" value="MiaB_methiolase"/>
</dbReference>
<sequence>MNGEANARAMPPASTRRGRLAHIVTLGCQMNVRDSQTLAGMLARMGYGFTDRMDEADLILFNTCSVRENPERKIYGQVSSLRQLKERRPDLIIGLTGCMPQQRPELERMQVSLPHVDLIMGTLNLHRFPELLQQVMETGRRVVEVWHDEGPIVEGLPVLREPGSVTAFVSVIYGCDYRCTFCVVPNTRGRQRSRRPEAIEEEVRSLVAEGVREVTLLGQTVNAYGRDLPERGITLARLLRRLSRIEGLERLRFTSNHPREVTEELIEAMAELPKVMEHIHLAVQSGSDRILHRMGRRYTAEEFVEQVTAMRRRIPDLAVTTDIIVGFPGETERDFEATLELVRAVRFDGAFTFVYSPRPGTAALRLPDPVPEPVKRERIQRLIELQNAISLERNQVYRGRVEEILVEGASEKDPERLSGRTRTNKVVVFDAPPSARTRLVGQLVDVRVEAVNTWTLFGRLTDGPQEAASIGAVPAAARASEPS</sequence>
<feature type="binding site" evidence="9">
    <location>
        <position position="175"/>
    </location>
    <ligand>
        <name>[4Fe-4S] cluster</name>
        <dbReference type="ChEBI" id="CHEBI:49883"/>
        <label>2</label>
        <note>4Fe-4S-S-AdoMet</note>
    </ligand>
</feature>
<dbReference type="Pfam" id="PF04055">
    <property type="entry name" value="Radical_SAM"/>
    <property type="match status" value="1"/>
</dbReference>
<evidence type="ECO:0000259" key="11">
    <source>
        <dbReference type="PROSITE" id="PS51449"/>
    </source>
</evidence>
<evidence type="ECO:0000313" key="13">
    <source>
        <dbReference type="EMBL" id="WRP15939.1"/>
    </source>
</evidence>
<evidence type="ECO:0000313" key="14">
    <source>
        <dbReference type="Proteomes" id="UP001333102"/>
    </source>
</evidence>
<dbReference type="PROSITE" id="PS01278">
    <property type="entry name" value="MTTASE_RADICAL"/>
    <property type="match status" value="1"/>
</dbReference>
<evidence type="ECO:0000256" key="4">
    <source>
        <dbReference type="ARBA" id="ARBA00022691"/>
    </source>
</evidence>
<keyword evidence="9" id="KW-0963">Cytoplasm</keyword>
<keyword evidence="6 9" id="KW-0408">Iron</keyword>
<feature type="binding site" evidence="9">
    <location>
        <position position="28"/>
    </location>
    <ligand>
        <name>[4Fe-4S] cluster</name>
        <dbReference type="ChEBI" id="CHEBI:49883"/>
        <label>1</label>
    </ligand>
</feature>
<dbReference type="EMBL" id="CP141614">
    <property type="protein sequence ID" value="WRP15939.1"/>
    <property type="molecule type" value="Genomic_DNA"/>
</dbReference>
<dbReference type="InterPro" id="IPR007197">
    <property type="entry name" value="rSAM"/>
</dbReference>
<evidence type="ECO:0000259" key="10">
    <source>
        <dbReference type="PROSITE" id="PS50926"/>
    </source>
</evidence>
<dbReference type="NCBIfam" id="TIGR01574">
    <property type="entry name" value="miaB-methiolase"/>
    <property type="match status" value="1"/>
</dbReference>
<dbReference type="EC" id="2.8.4.3" evidence="8 9"/>
<dbReference type="SFLD" id="SFLDG01082">
    <property type="entry name" value="B12-binding_domain_containing"/>
    <property type="match status" value="1"/>
</dbReference>
<protein>
    <recommendedName>
        <fullName evidence="8 9">tRNA-2-methylthio-N(6)-dimethylallyladenosine synthase</fullName>
        <ecNumber evidence="8 9">2.8.4.3</ecNumber>
    </recommendedName>
    <alternativeName>
        <fullName evidence="9">(Dimethylallyl)adenosine tRNA methylthiotransferase MiaB</fullName>
    </alternativeName>
    <alternativeName>
        <fullName evidence="9">tRNA-i(6)A37 methylthiotransferase</fullName>
    </alternativeName>
</protein>
<dbReference type="SFLD" id="SFLDF00273">
    <property type="entry name" value="(dimethylallyl)adenosine_tRNA"/>
    <property type="match status" value="1"/>
</dbReference>
<dbReference type="SFLD" id="SFLDS00029">
    <property type="entry name" value="Radical_SAM"/>
    <property type="match status" value="1"/>
</dbReference>
<dbReference type="Gene3D" id="3.40.50.12160">
    <property type="entry name" value="Methylthiotransferase, N-terminal domain"/>
    <property type="match status" value="1"/>
</dbReference>
<dbReference type="SUPFAM" id="SSF102114">
    <property type="entry name" value="Radical SAM enzymes"/>
    <property type="match status" value="1"/>
</dbReference>
<keyword evidence="4 9" id="KW-0949">S-adenosyl-L-methionine</keyword>
<keyword evidence="9" id="KW-0819">tRNA processing</keyword>
<feature type="binding site" evidence="9">
    <location>
        <position position="182"/>
    </location>
    <ligand>
        <name>[4Fe-4S] cluster</name>
        <dbReference type="ChEBI" id="CHEBI:49883"/>
        <label>2</label>
        <note>4Fe-4S-S-AdoMet</note>
    </ligand>
</feature>
<keyword evidence="3 9" id="KW-0808">Transferase</keyword>
<dbReference type="Gene3D" id="3.80.30.20">
    <property type="entry name" value="tm_1862 like domain"/>
    <property type="match status" value="1"/>
</dbReference>
<dbReference type="CDD" id="cd01335">
    <property type="entry name" value="Radical_SAM"/>
    <property type="match status" value="1"/>
</dbReference>
<comment type="catalytic activity">
    <reaction evidence="9">
        <text>N(6)-dimethylallyladenosine(37) in tRNA + (sulfur carrier)-SH + AH2 + 2 S-adenosyl-L-methionine = 2-methylsulfanyl-N(6)-dimethylallyladenosine(37) in tRNA + (sulfur carrier)-H + 5'-deoxyadenosine + L-methionine + A + S-adenosyl-L-homocysteine + 2 H(+)</text>
        <dbReference type="Rhea" id="RHEA:37067"/>
        <dbReference type="Rhea" id="RHEA-COMP:10375"/>
        <dbReference type="Rhea" id="RHEA-COMP:10376"/>
        <dbReference type="Rhea" id="RHEA-COMP:14737"/>
        <dbReference type="Rhea" id="RHEA-COMP:14739"/>
        <dbReference type="ChEBI" id="CHEBI:13193"/>
        <dbReference type="ChEBI" id="CHEBI:15378"/>
        <dbReference type="ChEBI" id="CHEBI:17319"/>
        <dbReference type="ChEBI" id="CHEBI:17499"/>
        <dbReference type="ChEBI" id="CHEBI:29917"/>
        <dbReference type="ChEBI" id="CHEBI:57844"/>
        <dbReference type="ChEBI" id="CHEBI:57856"/>
        <dbReference type="ChEBI" id="CHEBI:59789"/>
        <dbReference type="ChEBI" id="CHEBI:64428"/>
        <dbReference type="ChEBI" id="CHEBI:74415"/>
        <dbReference type="ChEBI" id="CHEBI:74417"/>
        <dbReference type="EC" id="2.8.4.3"/>
    </reaction>
</comment>
<comment type="function">
    <text evidence="1 9">Catalyzes the methylthiolation of N6-(dimethylallyl)adenosine (i(6)A), leading to the formation of 2-methylthio-N6-(dimethylallyl)adenosine (ms(2)i(6)A) at position 37 in tRNAs that read codons beginning with uridine.</text>
</comment>
<evidence type="ECO:0000256" key="7">
    <source>
        <dbReference type="ARBA" id="ARBA00023014"/>
    </source>
</evidence>
<dbReference type="InterPro" id="IPR005839">
    <property type="entry name" value="Methylthiotransferase"/>
</dbReference>
<dbReference type="PROSITE" id="PS51918">
    <property type="entry name" value="RADICAL_SAM"/>
    <property type="match status" value="1"/>
</dbReference>
<evidence type="ECO:0000256" key="8">
    <source>
        <dbReference type="ARBA" id="ARBA00033765"/>
    </source>
</evidence>
<dbReference type="Pfam" id="PF01938">
    <property type="entry name" value="TRAM"/>
    <property type="match status" value="1"/>
</dbReference>
<dbReference type="InterPro" id="IPR013848">
    <property type="entry name" value="Methylthiotransferase_N"/>
</dbReference>
<reference evidence="14" key="1">
    <citation type="submission" date="2023-12" db="EMBL/GenBank/DDBJ databases">
        <title>Novel isolates from deep terrestrial aquifers shed light on the physiology and ecology of the class Limnochordia.</title>
        <authorList>
            <person name="Karnachuk O.V."/>
            <person name="Lukina A.P."/>
            <person name="Avakyan M.R."/>
            <person name="Kadnikov V."/>
            <person name="Begmatov S."/>
            <person name="Beletsky A.V."/>
            <person name="Mardanov A.V."/>
            <person name="Ravin N.V."/>
        </authorList>
    </citation>
    <scope>NUCLEOTIDE SEQUENCE [LARGE SCALE GENOMIC DNA]</scope>
    <source>
        <strain evidence="14">LN</strain>
    </source>
</reference>
<keyword evidence="5 9" id="KW-0479">Metal-binding</keyword>
<keyword evidence="14" id="KW-1185">Reference proteome</keyword>
<dbReference type="PROSITE" id="PS50926">
    <property type="entry name" value="TRAM"/>
    <property type="match status" value="1"/>
</dbReference>
<feature type="domain" description="MTTase N-terminal" evidence="11">
    <location>
        <begin position="19"/>
        <end position="137"/>
    </location>
</feature>
<dbReference type="Proteomes" id="UP001333102">
    <property type="component" value="Chromosome"/>
</dbReference>
<proteinExistence type="inferred from homology"/>
<keyword evidence="7 9" id="KW-0411">Iron-sulfur</keyword>
<dbReference type="SFLD" id="SFLDG01061">
    <property type="entry name" value="methylthiotransferase"/>
    <property type="match status" value="1"/>
</dbReference>
<dbReference type="InterPro" id="IPR006638">
    <property type="entry name" value="Elp3/MiaA/NifB-like_rSAM"/>
</dbReference>